<dbReference type="AlphaFoldDB" id="A0A450TY58"/>
<accession>A0A450TY58</accession>
<gene>
    <name evidence="1" type="ORF">BECKFW1821C_GA0114237_106321</name>
</gene>
<proteinExistence type="predicted"/>
<dbReference type="EMBL" id="CAADFE010000063">
    <property type="protein sequence ID" value="VFJ74534.1"/>
    <property type="molecule type" value="Genomic_DNA"/>
</dbReference>
<name>A0A450TY58_9GAMM</name>
<sequence>MQMVSAHSSNELQTSYLKAAAALDRGDSQAALDALIDAPLIPVEGIFLSVALSVWKGVVRSHYGHGQVDRGDVEAVCSAPDEIAGASEAGASHLARPPEDPIH</sequence>
<organism evidence="1">
    <name type="scientific">Candidatus Kentrum sp. FW</name>
    <dbReference type="NCBI Taxonomy" id="2126338"/>
    <lineage>
        <taxon>Bacteria</taxon>
        <taxon>Pseudomonadati</taxon>
        <taxon>Pseudomonadota</taxon>
        <taxon>Gammaproteobacteria</taxon>
        <taxon>Candidatus Kentrum</taxon>
    </lineage>
</organism>
<evidence type="ECO:0000313" key="1">
    <source>
        <dbReference type="EMBL" id="VFJ74534.1"/>
    </source>
</evidence>
<protein>
    <submittedName>
        <fullName evidence="1">Uncharacterized protein</fullName>
    </submittedName>
</protein>
<reference evidence="1" key="1">
    <citation type="submission" date="2019-02" db="EMBL/GenBank/DDBJ databases">
        <authorList>
            <person name="Gruber-Vodicka R. H."/>
            <person name="Seah K. B. B."/>
        </authorList>
    </citation>
    <scope>NUCLEOTIDE SEQUENCE</scope>
    <source>
        <strain evidence="1">BECK_BZ131</strain>
    </source>
</reference>